<accession>A0A811BSR1</accession>
<feature type="transmembrane region" description="Helical" evidence="1">
    <location>
        <begin position="30"/>
        <end position="47"/>
    </location>
</feature>
<sequence length="79" mass="9146">MFSSLTSTGRDPRCPRRDWQPSICLSRDRMSAAAVLFSLVLLCPVVPQTKKKERRTMTARTLQFRLYLRAALLSYRGRL</sequence>
<dbReference type="EMBL" id="LC625835">
    <property type="protein sequence ID" value="BCU03565.1"/>
    <property type="molecule type" value="Genomic_DNA"/>
</dbReference>
<proteinExistence type="predicted"/>
<protein>
    <submittedName>
        <fullName evidence="2">Uncharacterized protein</fullName>
    </submittedName>
</protein>
<keyword evidence="1" id="KW-0812">Transmembrane</keyword>
<name>A0A811BSR1_9VIRU</name>
<dbReference type="Proteomes" id="UP001253637">
    <property type="component" value="Segment"/>
</dbReference>
<evidence type="ECO:0000313" key="3">
    <source>
        <dbReference type="Proteomes" id="UP001253637"/>
    </source>
</evidence>
<keyword evidence="1" id="KW-1133">Transmembrane helix</keyword>
<reference evidence="2" key="1">
    <citation type="submission" date="2021-04" db="EMBL/GenBank/DDBJ databases">
        <title>Draft Genome Sequence of Pandoravirus japonicus, Isolated from the Sabaishi River of Niigata, Japan.</title>
        <authorList>
            <person name="Hosokawa N."/>
            <person name="Takahashi H."/>
            <person name="Aoki K."/>
            <person name="Takemura M."/>
        </authorList>
    </citation>
    <scope>NUCLEOTIDE SEQUENCE</scope>
</reference>
<evidence type="ECO:0000313" key="2">
    <source>
        <dbReference type="EMBL" id="BCU03565.1"/>
    </source>
</evidence>
<keyword evidence="1" id="KW-0472">Membrane</keyword>
<organism evidence="2 3">
    <name type="scientific">Pandoravirus japonicus</name>
    <dbReference type="NCBI Taxonomy" id="2823154"/>
    <lineage>
        <taxon>Viruses</taxon>
        <taxon>Pandoravirus</taxon>
    </lineage>
</organism>
<evidence type="ECO:0000256" key="1">
    <source>
        <dbReference type="SAM" id="Phobius"/>
    </source>
</evidence>